<accession>A0ABD3GLF6</accession>
<dbReference type="Proteomes" id="UP001633002">
    <property type="component" value="Unassembled WGS sequence"/>
</dbReference>
<evidence type="ECO:0000259" key="1">
    <source>
        <dbReference type="PROSITE" id="PS50878"/>
    </source>
</evidence>
<gene>
    <name evidence="2" type="ORF">R1sor_022303</name>
</gene>
<name>A0ABD3GLF6_9MARC</name>
<evidence type="ECO:0000313" key="2">
    <source>
        <dbReference type="EMBL" id="KAL3679347.1"/>
    </source>
</evidence>
<dbReference type="InterPro" id="IPR000477">
    <property type="entry name" value="RT_dom"/>
</dbReference>
<dbReference type="EMBL" id="JBJQOH010000007">
    <property type="protein sequence ID" value="KAL3679347.1"/>
    <property type="molecule type" value="Genomic_DNA"/>
</dbReference>
<dbReference type="PANTHER" id="PTHR33116">
    <property type="entry name" value="REVERSE TRANSCRIPTASE ZINC-BINDING DOMAIN-CONTAINING PROTEIN-RELATED-RELATED"/>
    <property type="match status" value="1"/>
</dbReference>
<reference evidence="2 3" key="1">
    <citation type="submission" date="2024-09" db="EMBL/GenBank/DDBJ databases">
        <title>Chromosome-scale assembly of Riccia sorocarpa.</title>
        <authorList>
            <person name="Paukszto L."/>
        </authorList>
    </citation>
    <scope>NUCLEOTIDE SEQUENCE [LARGE SCALE GENOMIC DNA]</scope>
    <source>
        <strain evidence="2">LP-2024</strain>
        <tissue evidence="2">Aerial parts of the thallus</tissue>
    </source>
</reference>
<protein>
    <recommendedName>
        <fullName evidence="1">Reverse transcriptase domain-containing protein</fullName>
    </recommendedName>
</protein>
<organism evidence="2 3">
    <name type="scientific">Riccia sorocarpa</name>
    <dbReference type="NCBI Taxonomy" id="122646"/>
    <lineage>
        <taxon>Eukaryota</taxon>
        <taxon>Viridiplantae</taxon>
        <taxon>Streptophyta</taxon>
        <taxon>Embryophyta</taxon>
        <taxon>Marchantiophyta</taxon>
        <taxon>Marchantiopsida</taxon>
        <taxon>Marchantiidae</taxon>
        <taxon>Marchantiales</taxon>
        <taxon>Ricciaceae</taxon>
        <taxon>Riccia</taxon>
    </lineage>
</organism>
<sequence length="274" mass="30636">MVGATATIFADGYASSLIQIRSGVRQGCPLAPLLFAIATVPLIYSVHRAVQHQQLTPAIEVNGQPIIISLYADDVTLFLPWQQEAFSSAMQLLQQFCAGTNSRINAQKTEFMSIGEDKPLPGWMADLGWRKMERHMVVRYLGFPFSPAAPSSQMWALTFDKISARLKHWEDQYITFEGRVILLKVVLAAIPQYIAMFQKLQLPHLRQLNRLFSNFLWGHNQQDSKSSSIFLHEDSRAAGTGCQSAVESALGDDLDEAAMETMVEIGIFQLVRFA</sequence>
<evidence type="ECO:0000313" key="3">
    <source>
        <dbReference type="Proteomes" id="UP001633002"/>
    </source>
</evidence>
<proteinExistence type="predicted"/>
<keyword evidence="3" id="KW-1185">Reference proteome</keyword>
<dbReference type="PROSITE" id="PS50878">
    <property type="entry name" value="RT_POL"/>
    <property type="match status" value="1"/>
</dbReference>
<comment type="caution">
    <text evidence="2">The sequence shown here is derived from an EMBL/GenBank/DDBJ whole genome shotgun (WGS) entry which is preliminary data.</text>
</comment>
<dbReference type="AlphaFoldDB" id="A0ABD3GLF6"/>
<feature type="domain" description="Reverse transcriptase" evidence="1">
    <location>
        <begin position="1"/>
        <end position="145"/>
    </location>
</feature>
<dbReference type="PANTHER" id="PTHR33116:SF86">
    <property type="entry name" value="REVERSE TRANSCRIPTASE DOMAIN-CONTAINING PROTEIN"/>
    <property type="match status" value="1"/>
</dbReference>
<dbReference type="Pfam" id="PF00078">
    <property type="entry name" value="RVT_1"/>
    <property type="match status" value="1"/>
</dbReference>